<proteinExistence type="predicted"/>
<dbReference type="AlphaFoldDB" id="A0A0A9E2Z3"/>
<reference evidence="1" key="2">
    <citation type="journal article" date="2015" name="Data Brief">
        <title>Shoot transcriptome of the giant reed, Arundo donax.</title>
        <authorList>
            <person name="Barrero R.A."/>
            <person name="Guerrero F.D."/>
            <person name="Moolhuijzen P."/>
            <person name="Goolsby J.A."/>
            <person name="Tidwell J."/>
            <person name="Bellgard S.E."/>
            <person name="Bellgard M.I."/>
        </authorList>
    </citation>
    <scope>NUCLEOTIDE SEQUENCE</scope>
    <source>
        <tissue evidence="1">Shoot tissue taken approximately 20 cm above the soil surface</tissue>
    </source>
</reference>
<reference evidence="1" key="1">
    <citation type="submission" date="2014-09" db="EMBL/GenBank/DDBJ databases">
        <authorList>
            <person name="Magalhaes I.L.F."/>
            <person name="Oliveira U."/>
            <person name="Santos F.R."/>
            <person name="Vidigal T.H.D.A."/>
            <person name="Brescovit A.D."/>
            <person name="Santos A.J."/>
        </authorList>
    </citation>
    <scope>NUCLEOTIDE SEQUENCE</scope>
    <source>
        <tissue evidence="1">Shoot tissue taken approximately 20 cm above the soil surface</tissue>
    </source>
</reference>
<sequence length="39" mass="4530">MEKLRRLTFDLLSIIVLSSLNCNSKPSPLIHVFRAVDRF</sequence>
<organism evidence="1">
    <name type="scientific">Arundo donax</name>
    <name type="common">Giant reed</name>
    <name type="synonym">Donax arundinaceus</name>
    <dbReference type="NCBI Taxonomy" id="35708"/>
    <lineage>
        <taxon>Eukaryota</taxon>
        <taxon>Viridiplantae</taxon>
        <taxon>Streptophyta</taxon>
        <taxon>Embryophyta</taxon>
        <taxon>Tracheophyta</taxon>
        <taxon>Spermatophyta</taxon>
        <taxon>Magnoliopsida</taxon>
        <taxon>Liliopsida</taxon>
        <taxon>Poales</taxon>
        <taxon>Poaceae</taxon>
        <taxon>PACMAD clade</taxon>
        <taxon>Arundinoideae</taxon>
        <taxon>Arundineae</taxon>
        <taxon>Arundo</taxon>
    </lineage>
</organism>
<protein>
    <submittedName>
        <fullName evidence="1">Uncharacterized protein</fullName>
    </submittedName>
</protein>
<evidence type="ECO:0000313" key="1">
    <source>
        <dbReference type="EMBL" id="JAD92275.1"/>
    </source>
</evidence>
<accession>A0A0A9E2Z3</accession>
<dbReference type="EMBL" id="GBRH01205620">
    <property type="protein sequence ID" value="JAD92275.1"/>
    <property type="molecule type" value="Transcribed_RNA"/>
</dbReference>
<name>A0A0A9E2Z3_ARUDO</name>